<proteinExistence type="predicted"/>
<reference evidence="2 3" key="1">
    <citation type="journal article" date="2016" name="MBio">
        <title>Lateral Gene Transfer in a Heavy Metal-Contaminated-Groundwater Microbial Community.</title>
        <authorList>
            <person name="Hemme C.L."/>
            <person name="Green S.J."/>
            <person name="Rishishwar L."/>
            <person name="Prakash O."/>
            <person name="Pettenato A."/>
            <person name="Chakraborty R."/>
            <person name="Deutschbauer A.M."/>
            <person name="Van Nostrand J.D."/>
            <person name="Wu L."/>
            <person name="He Z."/>
            <person name="Jordan I.K."/>
            <person name="Hazen T.C."/>
            <person name="Arkin A.P."/>
            <person name="Kostka J.E."/>
            <person name="Zhou J."/>
        </authorList>
    </citation>
    <scope>NUCLEOTIDE SEQUENCE [LARGE SCALE GENOMIC DNA]</scope>
    <source>
        <strain evidence="2 3">FW104-T7</strain>
    </source>
</reference>
<evidence type="ECO:0000256" key="1">
    <source>
        <dbReference type="SAM" id="MobiDB-lite"/>
    </source>
</evidence>
<sequence>MASQLFISLDGVVEAPDRYFREDLYQDLSLFDDETAAGQGRRPLSREGEPIQLGLQSARTTPRGLQYPVFRLRT</sequence>
<evidence type="ECO:0000313" key="2">
    <source>
        <dbReference type="EMBL" id="KZC22010.1"/>
    </source>
</evidence>
<comment type="caution">
    <text evidence="2">The sequence shown here is derived from an EMBL/GenBank/DDBJ whole genome shotgun (WGS) entry which is preliminary data.</text>
</comment>
<dbReference type="EMBL" id="LVJS01000140">
    <property type="protein sequence ID" value="KZC22010.1"/>
    <property type="molecule type" value="Genomic_DNA"/>
</dbReference>
<keyword evidence="3" id="KW-1185">Reference proteome</keyword>
<organism evidence="2 3">
    <name type="scientific">Rhodanobacter thiooxydans</name>
    <dbReference type="NCBI Taxonomy" id="416169"/>
    <lineage>
        <taxon>Bacteria</taxon>
        <taxon>Pseudomonadati</taxon>
        <taxon>Pseudomonadota</taxon>
        <taxon>Gammaproteobacteria</taxon>
        <taxon>Lysobacterales</taxon>
        <taxon>Rhodanobacteraceae</taxon>
        <taxon>Rhodanobacter</taxon>
    </lineage>
</organism>
<feature type="region of interest" description="Disordered" evidence="1">
    <location>
        <begin position="36"/>
        <end position="59"/>
    </location>
</feature>
<accession>A0A154QCV8</accession>
<gene>
    <name evidence="2" type="ORF">RHOFW104T7_02845</name>
</gene>
<name>A0A154QCV8_9GAMM</name>
<dbReference type="Proteomes" id="UP000076131">
    <property type="component" value="Unassembled WGS sequence"/>
</dbReference>
<protein>
    <submittedName>
        <fullName evidence="2">Uncharacterized protein</fullName>
    </submittedName>
</protein>
<dbReference type="STRING" id="416169.RHOFW104T7_02845"/>
<evidence type="ECO:0000313" key="3">
    <source>
        <dbReference type="Proteomes" id="UP000076131"/>
    </source>
</evidence>
<dbReference type="AlphaFoldDB" id="A0A154QCV8"/>